<dbReference type="PRINTS" id="PR00344">
    <property type="entry name" value="BCTRLSENSOR"/>
</dbReference>
<evidence type="ECO:0000313" key="9">
    <source>
        <dbReference type="Proteomes" id="UP000004263"/>
    </source>
</evidence>
<feature type="domain" description="Response regulatory" evidence="7">
    <location>
        <begin position="450"/>
        <end position="563"/>
    </location>
</feature>
<dbReference type="RefSeq" id="WP_007016724.1">
    <property type="nucleotide sequence ID" value="NZ_AAQH01000023.1"/>
</dbReference>
<sequence length="566" mass="64311">MNQHKPFENDIKQILSLINERGYLFGFPKHIESEYKAYLKKRILQRVPAVGISSIIFLIIFAILDVYLLPRHIEVQTISVRLFLAIPLIVLACLWLYFRPPRFYLWIYSSVFLIVGLSVVWIIWFTHINNSWLPYEGLMIIMTYGFVVMGLPIVLASLLNAIMVLAYAFSEPLMHFSMPVYLNNVTFLVAMYFAGIVSAWILSYAQRGQFLHQYLLTLNEKQAKAEIESRNRYLAAASHDLRQPMQAINMLVESLDHDLEDVRIKKLKTASSNMSNMFTQLLDMSRINLDLMEINRQVVHVKPLIESIVSPLKLKADSLGIAFHCNVADEQVHSDPAALQRIFSNLIQNALNHSNAKNINILSQSWQDSTLIIIADDGKGIPDDAHEHIFDAFSRLEGQQDDGLGLGLAIVKELSHKLGHDVKLVNDDGAKFIITLPKATSTKSKESSAQILIVDDDGGLLSQYQQWFIRWGWDVLTSHSIEEAKAILHTKPNWVLSDMYLEDGTANDLFSYIQDMHDYMPNGILVSGSQSKQVQETADRFDLVRLAKPVSPSRLRSALISKQVDE</sequence>
<dbReference type="SMART" id="SM00387">
    <property type="entry name" value="HATPase_c"/>
    <property type="match status" value="1"/>
</dbReference>
<dbReference type="CDD" id="cd00075">
    <property type="entry name" value="HATPase"/>
    <property type="match status" value="1"/>
</dbReference>
<dbReference type="PROSITE" id="PS50110">
    <property type="entry name" value="RESPONSE_REGULATORY"/>
    <property type="match status" value="1"/>
</dbReference>
<dbReference type="InterPro" id="IPR003661">
    <property type="entry name" value="HisK_dim/P_dom"/>
</dbReference>
<dbReference type="SUPFAM" id="SSF55874">
    <property type="entry name" value="ATPase domain of HSP90 chaperone/DNA topoisomerase II/histidine kinase"/>
    <property type="match status" value="1"/>
</dbReference>
<evidence type="ECO:0000256" key="2">
    <source>
        <dbReference type="ARBA" id="ARBA00012438"/>
    </source>
</evidence>
<dbReference type="SUPFAM" id="SSF47384">
    <property type="entry name" value="Homodimeric domain of signal transducing histidine kinase"/>
    <property type="match status" value="1"/>
</dbReference>
<organism evidence="8 9">
    <name type="scientific">Bermanella marisrubri</name>
    <dbReference type="NCBI Taxonomy" id="207949"/>
    <lineage>
        <taxon>Bacteria</taxon>
        <taxon>Pseudomonadati</taxon>
        <taxon>Pseudomonadota</taxon>
        <taxon>Gammaproteobacteria</taxon>
        <taxon>Oceanospirillales</taxon>
        <taxon>Oceanospirillaceae</taxon>
        <taxon>Bermanella</taxon>
    </lineage>
</organism>
<dbReference type="Proteomes" id="UP000004263">
    <property type="component" value="Unassembled WGS sequence"/>
</dbReference>
<keyword evidence="5" id="KW-0812">Transmembrane</keyword>
<keyword evidence="5" id="KW-1133">Transmembrane helix</keyword>
<dbReference type="Pfam" id="PF02518">
    <property type="entry name" value="HATPase_c"/>
    <property type="match status" value="1"/>
</dbReference>
<dbReference type="SUPFAM" id="SSF52172">
    <property type="entry name" value="CheY-like"/>
    <property type="match status" value="1"/>
</dbReference>
<keyword evidence="9" id="KW-1185">Reference proteome</keyword>
<dbReference type="EC" id="2.7.13.3" evidence="2"/>
<evidence type="ECO:0000256" key="3">
    <source>
        <dbReference type="ARBA" id="ARBA00022553"/>
    </source>
</evidence>
<dbReference type="PANTHER" id="PTHR43547:SF2">
    <property type="entry name" value="HYBRID SIGNAL TRANSDUCTION HISTIDINE KINASE C"/>
    <property type="match status" value="1"/>
</dbReference>
<accession>Q1MYT4</accession>
<dbReference type="InterPro" id="IPR005467">
    <property type="entry name" value="His_kinase_dom"/>
</dbReference>
<evidence type="ECO:0000259" key="7">
    <source>
        <dbReference type="PROSITE" id="PS50110"/>
    </source>
</evidence>
<comment type="catalytic activity">
    <reaction evidence="1">
        <text>ATP + protein L-histidine = ADP + protein N-phospho-L-histidine.</text>
        <dbReference type="EC" id="2.7.13.3"/>
    </reaction>
</comment>
<dbReference type="Gene3D" id="3.40.50.2300">
    <property type="match status" value="1"/>
</dbReference>
<dbReference type="InterPro" id="IPR003594">
    <property type="entry name" value="HATPase_dom"/>
</dbReference>
<dbReference type="OrthoDB" id="9764438at2"/>
<dbReference type="STRING" id="207949.RED65_04989"/>
<evidence type="ECO:0000256" key="5">
    <source>
        <dbReference type="SAM" id="Phobius"/>
    </source>
</evidence>
<dbReference type="CDD" id="cd00082">
    <property type="entry name" value="HisKA"/>
    <property type="match status" value="1"/>
</dbReference>
<dbReference type="PANTHER" id="PTHR43547">
    <property type="entry name" value="TWO-COMPONENT HISTIDINE KINASE"/>
    <property type="match status" value="1"/>
</dbReference>
<dbReference type="Pfam" id="PF00512">
    <property type="entry name" value="HisKA"/>
    <property type="match status" value="1"/>
</dbReference>
<feature type="transmembrane region" description="Helical" evidence="5">
    <location>
        <begin position="105"/>
        <end position="124"/>
    </location>
</feature>
<keyword evidence="8" id="KW-0808">Transferase</keyword>
<dbReference type="EMBL" id="AAQH01000023">
    <property type="protein sequence ID" value="EAT11122.1"/>
    <property type="molecule type" value="Genomic_DNA"/>
</dbReference>
<dbReference type="AlphaFoldDB" id="Q1MYT4"/>
<dbReference type="HOGENOM" id="CLU_000445_114_75_6"/>
<dbReference type="InterPro" id="IPR036890">
    <property type="entry name" value="HATPase_C_sf"/>
</dbReference>
<dbReference type="SMART" id="SM00388">
    <property type="entry name" value="HisKA"/>
    <property type="match status" value="1"/>
</dbReference>
<feature type="transmembrane region" description="Helical" evidence="5">
    <location>
        <begin position="47"/>
        <end position="68"/>
    </location>
</feature>
<feature type="modified residue" description="4-aspartylphosphate" evidence="4">
    <location>
        <position position="498"/>
    </location>
</feature>
<dbReference type="InterPro" id="IPR001789">
    <property type="entry name" value="Sig_transdc_resp-reg_receiver"/>
</dbReference>
<proteinExistence type="predicted"/>
<feature type="domain" description="Histidine kinase" evidence="6">
    <location>
        <begin position="236"/>
        <end position="440"/>
    </location>
</feature>
<keyword evidence="8" id="KW-0418">Kinase</keyword>
<keyword evidence="5" id="KW-0472">Membrane</keyword>
<dbReference type="InterPro" id="IPR036097">
    <property type="entry name" value="HisK_dim/P_sf"/>
</dbReference>
<evidence type="ECO:0000256" key="4">
    <source>
        <dbReference type="PROSITE-ProRule" id="PRU00169"/>
    </source>
</evidence>
<protein>
    <recommendedName>
        <fullName evidence="2">histidine kinase</fullName>
        <ecNumber evidence="2">2.7.13.3</ecNumber>
    </recommendedName>
</protein>
<dbReference type="GO" id="GO:0000155">
    <property type="term" value="F:phosphorelay sensor kinase activity"/>
    <property type="evidence" value="ECO:0007669"/>
    <property type="project" value="InterPro"/>
</dbReference>
<gene>
    <name evidence="8" type="ORF">RED65_04989</name>
</gene>
<feature type="transmembrane region" description="Helical" evidence="5">
    <location>
        <begin position="181"/>
        <end position="202"/>
    </location>
</feature>
<name>Q1MYT4_9GAMM</name>
<feature type="transmembrane region" description="Helical" evidence="5">
    <location>
        <begin position="144"/>
        <end position="169"/>
    </location>
</feature>
<evidence type="ECO:0000256" key="1">
    <source>
        <dbReference type="ARBA" id="ARBA00000085"/>
    </source>
</evidence>
<reference evidence="8 9" key="1">
    <citation type="submission" date="2006-03" db="EMBL/GenBank/DDBJ databases">
        <authorList>
            <person name="Pinhassi J."/>
            <person name="Pedros-Alio C."/>
            <person name="Ferriera S."/>
            <person name="Johnson J."/>
            <person name="Kravitz S."/>
            <person name="Halpern A."/>
            <person name="Remington K."/>
            <person name="Beeson K."/>
            <person name="Tran B."/>
            <person name="Rogers Y.-H."/>
            <person name="Friedman R."/>
            <person name="Venter J.C."/>
        </authorList>
    </citation>
    <scope>NUCLEOTIDE SEQUENCE [LARGE SCALE GENOMIC DNA]</scope>
    <source>
        <strain evidence="8 9">RED65</strain>
    </source>
</reference>
<dbReference type="Gene3D" id="1.10.287.130">
    <property type="match status" value="1"/>
</dbReference>
<dbReference type="Gene3D" id="3.30.565.10">
    <property type="entry name" value="Histidine kinase-like ATPase, C-terminal domain"/>
    <property type="match status" value="1"/>
</dbReference>
<evidence type="ECO:0000313" key="8">
    <source>
        <dbReference type="EMBL" id="EAT11122.1"/>
    </source>
</evidence>
<keyword evidence="3 4" id="KW-0597">Phosphoprotein</keyword>
<dbReference type="PROSITE" id="PS50109">
    <property type="entry name" value="HIS_KIN"/>
    <property type="match status" value="1"/>
</dbReference>
<dbReference type="InterPro" id="IPR011006">
    <property type="entry name" value="CheY-like_superfamily"/>
</dbReference>
<evidence type="ECO:0000259" key="6">
    <source>
        <dbReference type="PROSITE" id="PS50109"/>
    </source>
</evidence>
<dbReference type="InterPro" id="IPR004358">
    <property type="entry name" value="Sig_transdc_His_kin-like_C"/>
</dbReference>
<comment type="caution">
    <text evidence="8">The sequence shown here is derived from an EMBL/GenBank/DDBJ whole genome shotgun (WGS) entry which is preliminary data.</text>
</comment>
<feature type="transmembrane region" description="Helical" evidence="5">
    <location>
        <begin position="80"/>
        <end position="98"/>
    </location>
</feature>